<dbReference type="SUPFAM" id="SSF88659">
    <property type="entry name" value="Sigma3 and sigma4 domains of RNA polymerase sigma factors"/>
    <property type="match status" value="1"/>
</dbReference>
<dbReference type="GO" id="GO:0016987">
    <property type="term" value="F:sigma factor activity"/>
    <property type="evidence" value="ECO:0007669"/>
    <property type="project" value="UniProtKB-KW"/>
</dbReference>
<dbReference type="PANTHER" id="PTHR43133:SF39">
    <property type="entry name" value="SIMILAR TO RNA POLYMERASE SIGMA-E FACTOR"/>
    <property type="match status" value="1"/>
</dbReference>
<dbReference type="Gene3D" id="1.10.10.10">
    <property type="entry name" value="Winged helix-like DNA-binding domain superfamily/Winged helix DNA-binding domain"/>
    <property type="match status" value="1"/>
</dbReference>
<evidence type="ECO:0000256" key="2">
    <source>
        <dbReference type="ARBA" id="ARBA00023082"/>
    </source>
</evidence>
<keyword evidence="3" id="KW-0804">Transcription</keyword>
<dbReference type="PANTHER" id="PTHR43133">
    <property type="entry name" value="RNA POLYMERASE ECF-TYPE SIGMA FACTO"/>
    <property type="match status" value="1"/>
</dbReference>
<comment type="caution">
    <text evidence="5">The sequence shown here is derived from an EMBL/GenBank/DDBJ whole genome shotgun (WGS) entry which is preliminary data.</text>
</comment>
<dbReference type="InterPro" id="IPR036388">
    <property type="entry name" value="WH-like_DNA-bd_sf"/>
</dbReference>
<dbReference type="OrthoDB" id="128473at2"/>
<evidence type="ECO:0000313" key="6">
    <source>
        <dbReference type="Proteomes" id="UP000216339"/>
    </source>
</evidence>
<keyword evidence="1" id="KW-0805">Transcription regulation</keyword>
<keyword evidence="2" id="KW-0731">Sigma factor</keyword>
<feature type="domain" description="RNA polymerase sigma-70 ECF-like HTH" evidence="4">
    <location>
        <begin position="6"/>
        <end position="192"/>
    </location>
</feature>
<protein>
    <recommendedName>
        <fullName evidence="4">RNA polymerase sigma-70 ECF-like HTH domain-containing protein</fullName>
    </recommendedName>
</protein>
<dbReference type="InterPro" id="IPR039425">
    <property type="entry name" value="RNA_pol_sigma-70-like"/>
</dbReference>
<sequence length="204" mass="22020">MPGAPDVTRLLRDHAAGRPAAGGPLLAAIYDELRQIARARLRGEREDHTLSTTGLVHEAYLRLVDVTRVEWRDRAHFYGAAAGVMRRVLIDWARARTAEKRGGEAAALSLDALVQNGELPDGPPAPVPAGDLLALDEALDTLARLSARQARVVECRFFAGLTIEETAEALGVSAKTVKQDWRLARTWLYAQIRPGAAASSPAEG</sequence>
<evidence type="ECO:0000259" key="4">
    <source>
        <dbReference type="Pfam" id="PF07638"/>
    </source>
</evidence>
<keyword evidence="6" id="KW-1185">Reference proteome</keyword>
<organism evidence="5 6">
    <name type="scientific">Rubrivirga marina</name>
    <dbReference type="NCBI Taxonomy" id="1196024"/>
    <lineage>
        <taxon>Bacteria</taxon>
        <taxon>Pseudomonadati</taxon>
        <taxon>Rhodothermota</taxon>
        <taxon>Rhodothermia</taxon>
        <taxon>Rhodothermales</taxon>
        <taxon>Rubricoccaceae</taxon>
        <taxon>Rubrivirga</taxon>
    </lineage>
</organism>
<proteinExistence type="predicted"/>
<dbReference type="Pfam" id="PF07638">
    <property type="entry name" value="Sigma70_ECF"/>
    <property type="match status" value="1"/>
</dbReference>
<dbReference type="CDD" id="cd06171">
    <property type="entry name" value="Sigma70_r4"/>
    <property type="match status" value="1"/>
</dbReference>
<dbReference type="NCBIfam" id="TIGR02937">
    <property type="entry name" value="sigma70-ECF"/>
    <property type="match status" value="1"/>
</dbReference>
<dbReference type="InterPro" id="IPR014284">
    <property type="entry name" value="RNA_pol_sigma-70_dom"/>
</dbReference>
<dbReference type="InterPro" id="IPR013324">
    <property type="entry name" value="RNA_pol_sigma_r3/r4-like"/>
</dbReference>
<dbReference type="RefSeq" id="WP_095511646.1">
    <property type="nucleotide sequence ID" value="NZ_MQWD01000001.1"/>
</dbReference>
<dbReference type="Proteomes" id="UP000216339">
    <property type="component" value="Unassembled WGS sequence"/>
</dbReference>
<dbReference type="AlphaFoldDB" id="A0A271J3W0"/>
<evidence type="ECO:0000313" key="5">
    <source>
        <dbReference type="EMBL" id="PAP77977.1"/>
    </source>
</evidence>
<evidence type="ECO:0000256" key="1">
    <source>
        <dbReference type="ARBA" id="ARBA00023015"/>
    </source>
</evidence>
<dbReference type="InterPro" id="IPR011517">
    <property type="entry name" value="RNA_pol_sigma70_ECF-like"/>
</dbReference>
<reference evidence="5 6" key="1">
    <citation type="submission" date="2016-11" db="EMBL/GenBank/DDBJ databases">
        <title>Study of marine rhodopsin-containing bacteria.</title>
        <authorList>
            <person name="Yoshizawa S."/>
            <person name="Kumagai Y."/>
            <person name="Kogure K."/>
        </authorList>
    </citation>
    <scope>NUCLEOTIDE SEQUENCE [LARGE SCALE GENOMIC DNA]</scope>
    <source>
        <strain evidence="5 6">SAORIC-28</strain>
    </source>
</reference>
<accession>A0A271J3W0</accession>
<dbReference type="EMBL" id="MQWD01000001">
    <property type="protein sequence ID" value="PAP77977.1"/>
    <property type="molecule type" value="Genomic_DNA"/>
</dbReference>
<name>A0A271J3W0_9BACT</name>
<dbReference type="InterPro" id="IPR053812">
    <property type="entry name" value="HTH_Sigma70_ECF-like"/>
</dbReference>
<gene>
    <name evidence="5" type="ORF">BSZ37_16790</name>
</gene>
<dbReference type="NCBIfam" id="TIGR02999">
    <property type="entry name" value="Sig-70_X6"/>
    <property type="match status" value="1"/>
</dbReference>
<dbReference type="GO" id="GO:0006352">
    <property type="term" value="P:DNA-templated transcription initiation"/>
    <property type="evidence" value="ECO:0007669"/>
    <property type="project" value="InterPro"/>
</dbReference>
<evidence type="ECO:0000256" key="3">
    <source>
        <dbReference type="ARBA" id="ARBA00023163"/>
    </source>
</evidence>